<dbReference type="RefSeq" id="WP_061080184.1">
    <property type="nucleotide sequence ID" value="NZ_JAAXPG010000020.1"/>
</dbReference>
<feature type="domain" description="VOC" evidence="2">
    <location>
        <begin position="189"/>
        <end position="313"/>
    </location>
</feature>
<dbReference type="InterPro" id="IPR037523">
    <property type="entry name" value="VOC_core"/>
</dbReference>
<dbReference type="InterPro" id="IPR004360">
    <property type="entry name" value="Glyas_Fos-R_dOase_dom"/>
</dbReference>
<dbReference type="PROSITE" id="PS51819">
    <property type="entry name" value="VOC"/>
    <property type="match status" value="2"/>
</dbReference>
<reference evidence="3 4" key="1">
    <citation type="submission" date="2020-04" db="EMBL/GenBank/DDBJ databases">
        <title>MicrobeNet Type strains.</title>
        <authorList>
            <person name="Nicholson A.C."/>
        </authorList>
    </citation>
    <scope>NUCLEOTIDE SEQUENCE [LARGE SCALE GENOMIC DNA]</scope>
    <source>
        <strain evidence="3 4">ATCC 23612</strain>
    </source>
</reference>
<evidence type="ECO:0000259" key="2">
    <source>
        <dbReference type="PROSITE" id="PS51819"/>
    </source>
</evidence>
<proteinExistence type="predicted"/>
<dbReference type="PANTHER" id="PTHR43279:SF1">
    <property type="entry name" value="CATECHOL-2,3-DIOXYGENASE"/>
    <property type="match status" value="1"/>
</dbReference>
<comment type="caution">
    <text evidence="3">The sequence shown here is derived from an EMBL/GenBank/DDBJ whole genome shotgun (WGS) entry which is preliminary data.</text>
</comment>
<keyword evidence="4" id="KW-1185">Reference proteome</keyword>
<feature type="region of interest" description="Disordered" evidence="1">
    <location>
        <begin position="1"/>
        <end position="25"/>
    </location>
</feature>
<dbReference type="EMBL" id="JAAXPG010000020">
    <property type="protein sequence ID" value="NKZ00034.1"/>
    <property type="molecule type" value="Genomic_DNA"/>
</dbReference>
<feature type="domain" description="VOC" evidence="2">
    <location>
        <begin position="24"/>
        <end position="145"/>
    </location>
</feature>
<dbReference type="InterPro" id="IPR029068">
    <property type="entry name" value="Glyas_Bleomycin-R_OHBP_Dase"/>
</dbReference>
<accession>A0A7X6MHY3</accession>
<evidence type="ECO:0000313" key="4">
    <source>
        <dbReference type="Proteomes" id="UP000553209"/>
    </source>
</evidence>
<evidence type="ECO:0000256" key="1">
    <source>
        <dbReference type="SAM" id="MobiDB-lite"/>
    </source>
</evidence>
<organism evidence="3 4">
    <name type="scientific">Nocardiopsis alborubida</name>
    <dbReference type="NCBI Taxonomy" id="146802"/>
    <lineage>
        <taxon>Bacteria</taxon>
        <taxon>Bacillati</taxon>
        <taxon>Actinomycetota</taxon>
        <taxon>Actinomycetes</taxon>
        <taxon>Streptosporangiales</taxon>
        <taxon>Nocardiopsidaceae</taxon>
        <taxon>Nocardiopsis</taxon>
    </lineage>
</organism>
<dbReference type="Pfam" id="PF00903">
    <property type="entry name" value="Glyoxalase"/>
    <property type="match status" value="2"/>
</dbReference>
<sequence>MSDATESTTQAPPPDERNLSDGTGMDAVTLRVGDLESMTSYYANALALEPVEERAHGREVHRVLGRGRTPMVRLVSTPGLPAVDARQAGLFHTAFLFEDPASLAATVYRAAQEPRSRFVGSSDHLVSEAFYFTDPEGNGIELYTDRDRSAWRYDQGRLRMGTLYLDPNDYLRTHLDEAVVAEGPRRAGSVGHVHLQVGDIETARAFYVDAIGFETTVDTYPGALFASAGGYHHHVAMNTWQSAGAGPRAASLGLGDVAITVPARQDLDALVARLGEHKLAHADTGRSVVLRDPWDTQVTVALPGTSAEELLER</sequence>
<gene>
    <name evidence="3" type="ORF">HGB44_20515</name>
</gene>
<dbReference type="Gene3D" id="3.10.180.10">
    <property type="entry name" value="2,3-Dihydroxybiphenyl 1,2-Dioxygenase, domain 1"/>
    <property type="match status" value="2"/>
</dbReference>
<dbReference type="PANTHER" id="PTHR43279">
    <property type="entry name" value="CATECHOL-2,3-DIOXYGENASE"/>
    <property type="match status" value="1"/>
</dbReference>
<dbReference type="Proteomes" id="UP000553209">
    <property type="component" value="Unassembled WGS sequence"/>
</dbReference>
<name>A0A7X6MHY3_9ACTN</name>
<dbReference type="AlphaFoldDB" id="A0A7X6MHY3"/>
<evidence type="ECO:0000313" key="3">
    <source>
        <dbReference type="EMBL" id="NKZ00034.1"/>
    </source>
</evidence>
<feature type="compositionally biased region" description="Polar residues" evidence="1">
    <location>
        <begin position="1"/>
        <end position="10"/>
    </location>
</feature>
<dbReference type="SUPFAM" id="SSF54593">
    <property type="entry name" value="Glyoxalase/Bleomycin resistance protein/Dihydroxybiphenyl dioxygenase"/>
    <property type="match status" value="2"/>
</dbReference>
<protein>
    <submittedName>
        <fullName evidence="3">VOC family protein</fullName>
    </submittedName>
</protein>